<reference evidence="2" key="2">
    <citation type="submission" date="2019-06" db="EMBL/GenBank/DDBJ databases">
        <title>Genomics analysis of Aphanomyces spp. identifies a new class of oomycete effector associated with host adaptation.</title>
        <authorList>
            <person name="Gaulin E."/>
        </authorList>
    </citation>
    <scope>NUCLEOTIDE SEQUENCE</scope>
    <source>
        <strain evidence="2">CBS 578.67</strain>
    </source>
</reference>
<feature type="compositionally biased region" description="Basic and acidic residues" evidence="1">
    <location>
        <begin position="72"/>
        <end position="86"/>
    </location>
</feature>
<keyword evidence="4" id="KW-1185">Reference proteome</keyword>
<dbReference type="AlphaFoldDB" id="A0A485KC36"/>
<proteinExistence type="predicted"/>
<feature type="region of interest" description="Disordered" evidence="1">
    <location>
        <begin position="72"/>
        <end position="121"/>
    </location>
</feature>
<protein>
    <submittedName>
        <fullName evidence="3">Aste57867_1981 protein</fullName>
    </submittedName>
</protein>
<feature type="compositionally biased region" description="Polar residues" evidence="1">
    <location>
        <begin position="9"/>
        <end position="22"/>
    </location>
</feature>
<evidence type="ECO:0000256" key="1">
    <source>
        <dbReference type="SAM" id="MobiDB-lite"/>
    </source>
</evidence>
<reference evidence="3 4" key="1">
    <citation type="submission" date="2019-03" db="EMBL/GenBank/DDBJ databases">
        <authorList>
            <person name="Gaulin E."/>
            <person name="Dumas B."/>
        </authorList>
    </citation>
    <scope>NUCLEOTIDE SEQUENCE [LARGE SCALE GENOMIC DNA]</scope>
    <source>
        <strain evidence="3">CBS 568.67</strain>
    </source>
</reference>
<feature type="compositionally biased region" description="Basic residues" evidence="1">
    <location>
        <begin position="87"/>
        <end position="102"/>
    </location>
</feature>
<feature type="region of interest" description="Disordered" evidence="1">
    <location>
        <begin position="1"/>
        <end position="22"/>
    </location>
</feature>
<evidence type="ECO:0000313" key="2">
    <source>
        <dbReference type="EMBL" id="KAF0717995.1"/>
    </source>
</evidence>
<organism evidence="3 4">
    <name type="scientific">Aphanomyces stellatus</name>
    <dbReference type="NCBI Taxonomy" id="120398"/>
    <lineage>
        <taxon>Eukaryota</taxon>
        <taxon>Sar</taxon>
        <taxon>Stramenopiles</taxon>
        <taxon>Oomycota</taxon>
        <taxon>Saprolegniomycetes</taxon>
        <taxon>Saprolegniales</taxon>
        <taxon>Verrucalvaceae</taxon>
        <taxon>Aphanomyces</taxon>
    </lineage>
</organism>
<accession>A0A485KC36</accession>
<dbReference type="EMBL" id="VJMH01000190">
    <property type="protein sequence ID" value="KAF0717995.1"/>
    <property type="molecule type" value="Genomic_DNA"/>
</dbReference>
<gene>
    <name evidence="3" type="primary">Aste57867_1981</name>
    <name evidence="2" type="ORF">As57867_001979</name>
    <name evidence="3" type="ORF">ASTE57867_1981</name>
</gene>
<name>A0A485KC36_9STRA</name>
<dbReference type="EMBL" id="CAADRA010000190">
    <property type="protein sequence ID" value="VFT79186.1"/>
    <property type="molecule type" value="Genomic_DNA"/>
</dbReference>
<sequence length="121" mass="13518">MALVEGTNAAPTKTIQGRGSTNEFYTGAMDRATASCSPLPPELPKKTGRKTIDVGGRILTMSLLKEIDKQEARQDAAARKKQLQEKRAKRKIKPKPVPRRMQKASVYWPPRFCKAGPRKQK</sequence>
<dbReference type="Proteomes" id="UP000332933">
    <property type="component" value="Unassembled WGS sequence"/>
</dbReference>
<evidence type="ECO:0000313" key="3">
    <source>
        <dbReference type="EMBL" id="VFT79186.1"/>
    </source>
</evidence>
<evidence type="ECO:0000313" key="4">
    <source>
        <dbReference type="Proteomes" id="UP000332933"/>
    </source>
</evidence>